<sequence>MDDIKRLGSLFGHTGGSFAGLVYDPDGLAPAINTAGGGLRMPLIIEIDEERKSHIMEDQERKLKIRKLIPEECFKLMGLTEDDCQKCREVGCSDTQLYRIAGNGLITNCVELITEHLYKAIYDEAYECTDEGKELILTID</sequence>
<dbReference type="RefSeq" id="WP_078787622.1">
    <property type="nucleotide sequence ID" value="NZ_FMTO01000009.1"/>
</dbReference>
<protein>
    <submittedName>
        <fullName evidence="1">C-5 cytosine-specific DNA methylase</fullName>
    </submittedName>
</protein>
<dbReference type="SUPFAM" id="SSF53335">
    <property type="entry name" value="S-adenosyl-L-methionine-dependent methyltransferases"/>
    <property type="match status" value="1"/>
</dbReference>
<dbReference type="Proteomes" id="UP000189857">
    <property type="component" value="Unassembled WGS sequence"/>
</dbReference>
<gene>
    <name evidence="1" type="ORF">SAMN02745110_01800</name>
</gene>
<keyword evidence="1" id="KW-0489">Methyltransferase</keyword>
<dbReference type="GO" id="GO:0032259">
    <property type="term" value="P:methylation"/>
    <property type="evidence" value="ECO:0007669"/>
    <property type="project" value="UniProtKB-KW"/>
</dbReference>
<dbReference type="GO" id="GO:0008168">
    <property type="term" value="F:methyltransferase activity"/>
    <property type="evidence" value="ECO:0007669"/>
    <property type="project" value="UniProtKB-KW"/>
</dbReference>
<dbReference type="InterPro" id="IPR029063">
    <property type="entry name" value="SAM-dependent_MTases_sf"/>
</dbReference>
<dbReference type="AlphaFoldDB" id="A0A1T4P0X2"/>
<accession>A0A1T4P0X2</accession>
<organism evidence="1 2">
    <name type="scientific">Eubacterium ruminantium</name>
    <dbReference type="NCBI Taxonomy" id="42322"/>
    <lineage>
        <taxon>Bacteria</taxon>
        <taxon>Bacillati</taxon>
        <taxon>Bacillota</taxon>
        <taxon>Clostridia</taxon>
        <taxon>Eubacteriales</taxon>
        <taxon>Eubacteriaceae</taxon>
        <taxon>Eubacterium</taxon>
    </lineage>
</organism>
<evidence type="ECO:0000313" key="1">
    <source>
        <dbReference type="EMBL" id="SJZ85133.1"/>
    </source>
</evidence>
<proteinExistence type="predicted"/>
<evidence type="ECO:0000313" key="2">
    <source>
        <dbReference type="Proteomes" id="UP000189857"/>
    </source>
</evidence>
<keyword evidence="2" id="KW-1185">Reference proteome</keyword>
<name>A0A1T4P0X2_9FIRM</name>
<keyword evidence="1" id="KW-0808">Transferase</keyword>
<dbReference type="EMBL" id="FUXA01000010">
    <property type="protein sequence ID" value="SJZ85133.1"/>
    <property type="molecule type" value="Genomic_DNA"/>
</dbReference>
<reference evidence="1 2" key="1">
    <citation type="submission" date="2017-02" db="EMBL/GenBank/DDBJ databases">
        <authorList>
            <person name="Peterson S.W."/>
        </authorList>
    </citation>
    <scope>NUCLEOTIDE SEQUENCE [LARGE SCALE GENOMIC DNA]</scope>
    <source>
        <strain evidence="1 2">ATCC 17233</strain>
    </source>
</reference>